<dbReference type="AlphaFoldDB" id="A0A165EN57"/>
<dbReference type="InParanoid" id="A0A165EN57"/>
<evidence type="ECO:0000313" key="2">
    <source>
        <dbReference type="EMBL" id="KZT55196.1"/>
    </source>
</evidence>
<evidence type="ECO:0000313" key="3">
    <source>
        <dbReference type="Proteomes" id="UP000076842"/>
    </source>
</evidence>
<dbReference type="EMBL" id="KV423999">
    <property type="protein sequence ID" value="KZT55196.1"/>
    <property type="molecule type" value="Genomic_DNA"/>
</dbReference>
<reference evidence="2 3" key="1">
    <citation type="journal article" date="2016" name="Mol. Biol. Evol.">
        <title>Comparative Genomics of Early-Diverging Mushroom-Forming Fungi Provides Insights into the Origins of Lignocellulose Decay Capabilities.</title>
        <authorList>
            <person name="Nagy L.G."/>
            <person name="Riley R."/>
            <person name="Tritt A."/>
            <person name="Adam C."/>
            <person name="Daum C."/>
            <person name="Floudas D."/>
            <person name="Sun H."/>
            <person name="Yadav J.S."/>
            <person name="Pangilinan J."/>
            <person name="Larsson K.H."/>
            <person name="Matsuura K."/>
            <person name="Barry K."/>
            <person name="Labutti K."/>
            <person name="Kuo R."/>
            <person name="Ohm R.A."/>
            <person name="Bhattacharya S.S."/>
            <person name="Shirouzu T."/>
            <person name="Yoshinaga Y."/>
            <person name="Martin F.M."/>
            <person name="Grigoriev I.V."/>
            <person name="Hibbett D.S."/>
        </authorList>
    </citation>
    <scope>NUCLEOTIDE SEQUENCE [LARGE SCALE GENOMIC DNA]</scope>
    <source>
        <strain evidence="2 3">HHB12733</strain>
    </source>
</reference>
<accession>A0A165EN57</accession>
<dbReference type="Proteomes" id="UP000076842">
    <property type="component" value="Unassembled WGS sequence"/>
</dbReference>
<protein>
    <submittedName>
        <fullName evidence="2">Uncharacterized protein</fullName>
    </submittedName>
</protein>
<keyword evidence="3" id="KW-1185">Reference proteome</keyword>
<proteinExistence type="predicted"/>
<sequence>MPTIILLIRQARGGRSTAAEPRPRPRPTGGETDISPNLTQGRGLIRDRAGQTQCHRMILLPLSSDVAPKSQIGISGVTMVLVSHRKLFQLWNSYRNSPSGCLIRPCMRVLLGECYWMARAWRVCACEMSSGSHGPVLIASLYFSAYPYTAPYSTHASLSQRKSHPIPNASQP</sequence>
<evidence type="ECO:0000256" key="1">
    <source>
        <dbReference type="SAM" id="MobiDB-lite"/>
    </source>
</evidence>
<gene>
    <name evidence="2" type="ORF">CALCODRAFT_358523</name>
</gene>
<name>A0A165EN57_9BASI</name>
<organism evidence="2 3">
    <name type="scientific">Calocera cornea HHB12733</name>
    <dbReference type="NCBI Taxonomy" id="1353952"/>
    <lineage>
        <taxon>Eukaryota</taxon>
        <taxon>Fungi</taxon>
        <taxon>Dikarya</taxon>
        <taxon>Basidiomycota</taxon>
        <taxon>Agaricomycotina</taxon>
        <taxon>Dacrymycetes</taxon>
        <taxon>Dacrymycetales</taxon>
        <taxon>Dacrymycetaceae</taxon>
        <taxon>Calocera</taxon>
    </lineage>
</organism>
<feature type="region of interest" description="Disordered" evidence="1">
    <location>
        <begin position="12"/>
        <end position="40"/>
    </location>
</feature>